<evidence type="ECO:0000256" key="1">
    <source>
        <dbReference type="SAM" id="MobiDB-lite"/>
    </source>
</evidence>
<feature type="compositionally biased region" description="Basic and acidic residues" evidence="1">
    <location>
        <begin position="486"/>
        <end position="512"/>
    </location>
</feature>
<feature type="compositionally biased region" description="Polar residues" evidence="1">
    <location>
        <begin position="415"/>
        <end position="435"/>
    </location>
</feature>
<feature type="region of interest" description="Disordered" evidence="1">
    <location>
        <begin position="116"/>
        <end position="135"/>
    </location>
</feature>
<feature type="region of interest" description="Disordered" evidence="1">
    <location>
        <begin position="786"/>
        <end position="910"/>
    </location>
</feature>
<feature type="compositionally biased region" description="Polar residues" evidence="1">
    <location>
        <begin position="794"/>
        <end position="803"/>
    </location>
</feature>
<feature type="compositionally biased region" description="Basic and acidic residues" evidence="1">
    <location>
        <begin position="838"/>
        <end position="855"/>
    </location>
</feature>
<feature type="compositionally biased region" description="Basic and acidic residues" evidence="1">
    <location>
        <begin position="1132"/>
        <end position="1146"/>
    </location>
</feature>
<dbReference type="EMBL" id="CP111014">
    <property type="protein sequence ID" value="WAR00361.1"/>
    <property type="molecule type" value="Genomic_DNA"/>
</dbReference>
<feature type="compositionally biased region" description="Basic and acidic residues" evidence="1">
    <location>
        <begin position="804"/>
        <end position="816"/>
    </location>
</feature>
<feature type="compositionally biased region" description="Basic and acidic residues" evidence="1">
    <location>
        <begin position="266"/>
        <end position="301"/>
    </location>
</feature>
<feature type="compositionally biased region" description="Polar residues" evidence="1">
    <location>
        <begin position="857"/>
        <end position="868"/>
    </location>
</feature>
<feature type="compositionally biased region" description="Polar residues" evidence="1">
    <location>
        <begin position="982"/>
        <end position="993"/>
    </location>
</feature>
<feature type="region of interest" description="Disordered" evidence="1">
    <location>
        <begin position="1057"/>
        <end position="1160"/>
    </location>
</feature>
<feature type="compositionally biased region" description="Basic and acidic residues" evidence="1">
    <location>
        <begin position="600"/>
        <end position="624"/>
    </location>
</feature>
<keyword evidence="3" id="KW-1185">Reference proteome</keyword>
<feature type="compositionally biased region" description="Polar residues" evidence="1">
    <location>
        <begin position="878"/>
        <end position="889"/>
    </location>
</feature>
<gene>
    <name evidence="2" type="ORF">MAR_024733</name>
</gene>
<feature type="compositionally biased region" description="Polar residues" evidence="1">
    <location>
        <begin position="237"/>
        <end position="247"/>
    </location>
</feature>
<feature type="compositionally biased region" description="Polar residues" evidence="1">
    <location>
        <begin position="1148"/>
        <end position="1160"/>
    </location>
</feature>
<feature type="region of interest" description="Disordered" evidence="1">
    <location>
        <begin position="212"/>
        <end position="247"/>
    </location>
</feature>
<feature type="region of interest" description="Disordered" evidence="1">
    <location>
        <begin position="406"/>
        <end position="521"/>
    </location>
</feature>
<feature type="compositionally biased region" description="Basic and acidic residues" evidence="1">
    <location>
        <begin position="968"/>
        <end position="981"/>
    </location>
</feature>
<feature type="compositionally biased region" description="Polar residues" evidence="1">
    <location>
        <begin position="1113"/>
        <end position="1131"/>
    </location>
</feature>
<name>A0ABY7DVM4_MYAAR</name>
<feature type="region of interest" description="Disordered" evidence="1">
    <location>
        <begin position="266"/>
        <end position="305"/>
    </location>
</feature>
<feature type="compositionally biased region" description="Basic and acidic residues" evidence="1">
    <location>
        <begin position="438"/>
        <end position="463"/>
    </location>
</feature>
<feature type="compositionally biased region" description="Basic and acidic residues" evidence="1">
    <location>
        <begin position="546"/>
        <end position="564"/>
    </location>
</feature>
<reference evidence="2" key="1">
    <citation type="submission" date="2022-11" db="EMBL/GenBank/DDBJ databases">
        <title>Centuries of genome instability and evolution in soft-shell clam transmissible cancer (bioRxiv).</title>
        <authorList>
            <person name="Hart S.F.M."/>
            <person name="Yonemitsu M.A."/>
            <person name="Giersch R.M."/>
            <person name="Beal B.F."/>
            <person name="Arriagada G."/>
            <person name="Davis B.W."/>
            <person name="Ostrander E.A."/>
            <person name="Goff S.P."/>
            <person name="Metzger M.J."/>
        </authorList>
    </citation>
    <scope>NUCLEOTIDE SEQUENCE</scope>
    <source>
        <strain evidence="2">MELC-2E11</strain>
        <tissue evidence="2">Siphon/mantle</tissue>
    </source>
</reference>
<feature type="region of interest" description="Disordered" evidence="1">
    <location>
        <begin position="546"/>
        <end position="648"/>
    </location>
</feature>
<protein>
    <submittedName>
        <fullName evidence="2">Uncharacterized protein</fullName>
    </submittedName>
</protein>
<evidence type="ECO:0000313" key="3">
    <source>
        <dbReference type="Proteomes" id="UP001164746"/>
    </source>
</evidence>
<feature type="region of interest" description="Disordered" evidence="1">
    <location>
        <begin position="145"/>
        <end position="166"/>
    </location>
</feature>
<feature type="region of interest" description="Disordered" evidence="1">
    <location>
        <begin position="743"/>
        <end position="772"/>
    </location>
</feature>
<feature type="compositionally biased region" description="Polar residues" evidence="1">
    <location>
        <begin position="1081"/>
        <end position="1092"/>
    </location>
</feature>
<dbReference type="Proteomes" id="UP001164746">
    <property type="component" value="Chromosome 3"/>
</dbReference>
<proteinExistence type="predicted"/>
<accession>A0ABY7DVM4</accession>
<sequence>MFILSTFLDNPEGQHTEISVNNAAPDRLPLLLSIPAGTNEYLPLISKTVSRDFSGYPLLIERSKSFLIINFNQLLTASGWVRYVQLESVKNVKKQVQQRWRMDDDDFSCSAPSQSFILPASQEETQEDQPLSPGKRMRRTLANLPALQDRSGNLQSGRGQGSEQGQGLRFSLFPASQDIFSDSEEDEDNVLTPAAHLGSLQISQKPMLVPETVEDTTDSPTDQSDNQSDEKHENIGATRNQQLDNESSGVSFDFLADETLASESQIKETDRTVIHRREMERSDQLSGDIEKKTPEKSDEKSISSQSLEARLAMPTLVDDGGRKEPVYLNLTVSSTQPSQSIEIVDVLPPPSGHEGMRQVAGVSLGLATSQSLLGTEVPHRDIIVIPSGSAPSQHGVIESDDYGLRLSPSQQQSSRATQVSKNTDSHSTQSNSVHMTHSKKDLIEKESENSEIGEKVRGDKSAVDSKPTLSSKDSTESRKSASQGVEGKHCASEGQARRSSSEPRSFENNRESRRNKRMLDLLNNDPLVLWKNDSDTEKKILDASVRSSEKYTEEFHLEIPRESASDPVTEIPRSQHAKRCMEHMDSKSQPGKEPAITCPTEDKMAIENIHTDDDEMLSTRERDTLVLPSDPPSNHADPPSKPGDPDFVLASGQYLAQKIPAAEAMDDTQTYDPVEVGLMSGAFDHNKSQSAAGMNTEQAVDITESKDEVIVTAKNSSEHSLKGGDIKSGVHASVSDELSVCSEPIMPGNVRERRLTESSTQTQEGKPKSVFEGVDVNVVQKVAEYLTSGYAPRSRTNSTCTDISDQHGEGSEKSDSVMKTPQPRKAMDKHRSPGSSRMRRESSDQKSPQEVKDIVKTYSNILQKSAMKQKQREEMRETATTSSQRTNPESVLPSKAAVPRRLSTQSMPDGVHSSYIKSSQQFTATLNRTLSSQPDWITAKKPTSQGFITSKTPKNSSQGSLEIFPPKSLDKSTDNTKHESFPENSAESVSANIQASENAPETLHSVTIEDADLDLIGVKIMDSDIAKPAGIENASFPTVSSQNKQSVPLTETKNLTQKVPKHEQKLEISTKSTPVKVKGQIPQSHSGRPSNNSKKKKRLISVEKRNKIRRTLDSGSPQMGTGSFVSGTQKFKSIDSGEGKTRDPYKFESSQSQISPNQAS</sequence>
<feature type="region of interest" description="Disordered" evidence="1">
    <location>
        <begin position="936"/>
        <end position="993"/>
    </location>
</feature>
<feature type="compositionally biased region" description="Polar residues" evidence="1">
    <location>
        <begin position="936"/>
        <end position="960"/>
    </location>
</feature>
<organism evidence="2 3">
    <name type="scientific">Mya arenaria</name>
    <name type="common">Soft-shell clam</name>
    <dbReference type="NCBI Taxonomy" id="6604"/>
    <lineage>
        <taxon>Eukaryota</taxon>
        <taxon>Metazoa</taxon>
        <taxon>Spiralia</taxon>
        <taxon>Lophotrochozoa</taxon>
        <taxon>Mollusca</taxon>
        <taxon>Bivalvia</taxon>
        <taxon>Autobranchia</taxon>
        <taxon>Heteroconchia</taxon>
        <taxon>Euheterodonta</taxon>
        <taxon>Imparidentia</taxon>
        <taxon>Neoheterodontei</taxon>
        <taxon>Myida</taxon>
        <taxon>Myoidea</taxon>
        <taxon>Myidae</taxon>
        <taxon>Mya</taxon>
    </lineage>
</organism>
<evidence type="ECO:0000313" key="2">
    <source>
        <dbReference type="EMBL" id="WAR00361.1"/>
    </source>
</evidence>